<protein>
    <submittedName>
        <fullName evidence="3">BON domain-containing protein</fullName>
    </submittedName>
</protein>
<reference evidence="4" key="1">
    <citation type="journal article" date="2019" name="Int. J. Syst. Evol. Microbiol.">
        <title>The Global Catalogue of Microorganisms (GCM) 10K type strain sequencing project: providing services to taxonomists for standard genome sequencing and annotation.</title>
        <authorList>
            <consortium name="The Broad Institute Genomics Platform"/>
            <consortium name="The Broad Institute Genome Sequencing Center for Infectious Disease"/>
            <person name="Wu L."/>
            <person name="Ma J."/>
        </authorList>
    </citation>
    <scope>NUCLEOTIDE SEQUENCE [LARGE SCALE GENOMIC DNA]</scope>
    <source>
        <strain evidence="4">JCM 17066</strain>
    </source>
</reference>
<sequence>MKIRSTATCCAVIGALLAPIASYAADYSMPAKPVMIVKDSVITTKIKTKLAAEKLTYAKDIKVDTDNSGVVTLSGSVTSQDQADKVAAIARDTEGVKSVVNNIKISSSGY</sequence>
<feature type="chain" id="PRO_5047304095" evidence="1">
    <location>
        <begin position="25"/>
        <end position="110"/>
    </location>
</feature>
<dbReference type="Pfam" id="PF04972">
    <property type="entry name" value="BON"/>
    <property type="match status" value="1"/>
</dbReference>
<comment type="caution">
    <text evidence="3">The sequence shown here is derived from an EMBL/GenBank/DDBJ whole genome shotgun (WGS) entry which is preliminary data.</text>
</comment>
<dbReference type="PANTHER" id="PTHR34606">
    <property type="entry name" value="BON DOMAIN-CONTAINING PROTEIN"/>
    <property type="match status" value="1"/>
</dbReference>
<feature type="signal peptide" evidence="1">
    <location>
        <begin position="1"/>
        <end position="24"/>
    </location>
</feature>
<dbReference type="PROSITE" id="PS50914">
    <property type="entry name" value="BON"/>
    <property type="match status" value="1"/>
</dbReference>
<evidence type="ECO:0000256" key="1">
    <source>
        <dbReference type="SAM" id="SignalP"/>
    </source>
</evidence>
<gene>
    <name evidence="3" type="ORF">ACFPM8_16835</name>
</gene>
<dbReference type="InterPro" id="IPR014004">
    <property type="entry name" value="Transpt-assoc_nodulatn_dom_bac"/>
</dbReference>
<evidence type="ECO:0000259" key="2">
    <source>
        <dbReference type="PROSITE" id="PS50914"/>
    </source>
</evidence>
<dbReference type="SMART" id="SM00749">
    <property type="entry name" value="BON"/>
    <property type="match status" value="1"/>
</dbReference>
<dbReference type="EMBL" id="JBHSMT010000028">
    <property type="protein sequence ID" value="MFC5475629.1"/>
    <property type="molecule type" value="Genomic_DNA"/>
</dbReference>
<dbReference type="PANTHER" id="PTHR34606:SF15">
    <property type="entry name" value="BON DOMAIN-CONTAINING PROTEIN"/>
    <property type="match status" value="1"/>
</dbReference>
<proteinExistence type="predicted"/>
<dbReference type="RefSeq" id="WP_378999093.1">
    <property type="nucleotide sequence ID" value="NZ_JBHSMT010000028.1"/>
</dbReference>
<name>A0ABW0MCS5_9BURK</name>
<dbReference type="InterPro" id="IPR051686">
    <property type="entry name" value="Lipoprotein_DolP"/>
</dbReference>
<dbReference type="Proteomes" id="UP001596045">
    <property type="component" value="Unassembled WGS sequence"/>
</dbReference>
<organism evidence="3 4">
    <name type="scientific">Paraherbaspirillum soli</name>
    <dbReference type="NCBI Taxonomy" id="631222"/>
    <lineage>
        <taxon>Bacteria</taxon>
        <taxon>Pseudomonadati</taxon>
        <taxon>Pseudomonadota</taxon>
        <taxon>Betaproteobacteria</taxon>
        <taxon>Burkholderiales</taxon>
        <taxon>Oxalobacteraceae</taxon>
        <taxon>Paraherbaspirillum</taxon>
    </lineage>
</organism>
<keyword evidence="1" id="KW-0732">Signal</keyword>
<accession>A0ABW0MCS5</accession>
<keyword evidence="4" id="KW-1185">Reference proteome</keyword>
<evidence type="ECO:0000313" key="4">
    <source>
        <dbReference type="Proteomes" id="UP001596045"/>
    </source>
</evidence>
<feature type="domain" description="BON" evidence="2">
    <location>
        <begin position="38"/>
        <end position="107"/>
    </location>
</feature>
<dbReference type="Gene3D" id="3.30.1340.30">
    <property type="match status" value="1"/>
</dbReference>
<evidence type="ECO:0000313" key="3">
    <source>
        <dbReference type="EMBL" id="MFC5475629.1"/>
    </source>
</evidence>
<dbReference type="InterPro" id="IPR007055">
    <property type="entry name" value="BON_dom"/>
</dbReference>